<dbReference type="EMBL" id="CP112998">
    <property type="protein sequence ID" value="WAC09995.1"/>
    <property type="molecule type" value="Genomic_DNA"/>
</dbReference>
<dbReference type="GO" id="GO:0000156">
    <property type="term" value="F:phosphorelay response regulator activity"/>
    <property type="evidence" value="ECO:0007669"/>
    <property type="project" value="InterPro"/>
</dbReference>
<reference evidence="2" key="1">
    <citation type="submission" date="2022-11" db="EMBL/GenBank/DDBJ databases">
        <title>Dyadobacter pollutisoli sp. nov., isolated from plastic dumped soil.</title>
        <authorList>
            <person name="Kim J.M."/>
            <person name="Kim K.R."/>
            <person name="Lee J.K."/>
            <person name="Hao L."/>
            <person name="Jeon C.O."/>
        </authorList>
    </citation>
    <scope>NUCLEOTIDE SEQUENCE</scope>
    <source>
        <strain evidence="2">U1</strain>
    </source>
</reference>
<dbReference type="KEGG" id="dpf:ON006_19810"/>
<dbReference type="InterPro" id="IPR046947">
    <property type="entry name" value="LytR-like"/>
</dbReference>
<evidence type="ECO:0000259" key="1">
    <source>
        <dbReference type="PROSITE" id="PS50930"/>
    </source>
</evidence>
<dbReference type="GO" id="GO:0003677">
    <property type="term" value="F:DNA binding"/>
    <property type="evidence" value="ECO:0007669"/>
    <property type="project" value="UniProtKB-KW"/>
</dbReference>
<dbReference type="Pfam" id="PF04397">
    <property type="entry name" value="LytTR"/>
    <property type="match status" value="1"/>
</dbReference>
<dbReference type="Gene3D" id="2.40.50.1020">
    <property type="entry name" value="LytTr DNA-binding domain"/>
    <property type="match status" value="1"/>
</dbReference>
<dbReference type="SMART" id="SM00850">
    <property type="entry name" value="LytTR"/>
    <property type="match status" value="1"/>
</dbReference>
<protein>
    <submittedName>
        <fullName evidence="2">LytTR family DNA-binding domain-containing protein</fullName>
    </submittedName>
</protein>
<dbReference type="PROSITE" id="PS50930">
    <property type="entry name" value="HTH_LYTTR"/>
    <property type="match status" value="1"/>
</dbReference>
<organism evidence="2 3">
    <name type="scientific">Dyadobacter pollutisoli</name>
    <dbReference type="NCBI Taxonomy" id="2910158"/>
    <lineage>
        <taxon>Bacteria</taxon>
        <taxon>Pseudomonadati</taxon>
        <taxon>Bacteroidota</taxon>
        <taxon>Cytophagia</taxon>
        <taxon>Cytophagales</taxon>
        <taxon>Spirosomataceae</taxon>
        <taxon>Dyadobacter</taxon>
    </lineage>
</organism>
<evidence type="ECO:0000313" key="3">
    <source>
        <dbReference type="Proteomes" id="UP001164653"/>
    </source>
</evidence>
<keyword evidence="3" id="KW-1185">Reference proteome</keyword>
<dbReference type="Proteomes" id="UP001164653">
    <property type="component" value="Chromosome"/>
</dbReference>
<accession>A0A9E8N572</accession>
<dbReference type="InterPro" id="IPR007492">
    <property type="entry name" value="LytTR_DNA-bd_dom"/>
</dbReference>
<keyword evidence="2" id="KW-0238">DNA-binding</keyword>
<gene>
    <name evidence="2" type="ORF">ON006_19810</name>
</gene>
<evidence type="ECO:0000313" key="2">
    <source>
        <dbReference type="EMBL" id="WAC09995.1"/>
    </source>
</evidence>
<proteinExistence type="predicted"/>
<feature type="domain" description="HTH LytTR-type" evidence="1">
    <location>
        <begin position="24"/>
        <end position="125"/>
    </location>
</feature>
<dbReference type="PANTHER" id="PTHR37299">
    <property type="entry name" value="TRANSCRIPTIONAL REGULATOR-RELATED"/>
    <property type="match status" value="1"/>
</dbReference>
<dbReference type="RefSeq" id="WP_244821108.1">
    <property type="nucleotide sequence ID" value="NZ_CP112998.1"/>
</dbReference>
<dbReference type="AlphaFoldDB" id="A0A9E8N572"/>
<name>A0A9E8N572_9BACT</name>
<sequence>MKTFASFTRPNLSERTYSDSRTSISVQSMGRTIFLTPDVITFLEGEGNYTFIYTNTGKKYLVSKTLKSLAEQLNNNFMRVHKSYLVNADYVVERLEDDRMLKLSCGKEVVVSRRKIKEITGFLDHTNLRISA</sequence>
<dbReference type="PANTHER" id="PTHR37299:SF1">
    <property type="entry name" value="STAGE 0 SPORULATION PROTEIN A HOMOLOG"/>
    <property type="match status" value="1"/>
</dbReference>